<dbReference type="InterPro" id="IPR021515">
    <property type="entry name" value="DUF3177"/>
</dbReference>
<protein>
    <recommendedName>
        <fullName evidence="4">DUF3177 domain-containing protein</fullName>
    </recommendedName>
</protein>
<keyword evidence="1" id="KW-0472">Membrane</keyword>
<dbReference type="OrthoDB" id="517164at2"/>
<gene>
    <name evidence="2" type="ORF">PL8927_780190</name>
</gene>
<evidence type="ECO:0000313" key="2">
    <source>
        <dbReference type="EMBL" id="VXD23602.1"/>
    </source>
</evidence>
<keyword evidence="3" id="KW-1185">Reference proteome</keyword>
<evidence type="ECO:0000313" key="3">
    <source>
        <dbReference type="Proteomes" id="UP000184550"/>
    </source>
</evidence>
<dbReference type="AlphaFoldDB" id="A0A7Z9C1W0"/>
<feature type="transmembrane region" description="Helical" evidence="1">
    <location>
        <begin position="21"/>
        <end position="41"/>
    </location>
</feature>
<feature type="transmembrane region" description="Helical" evidence="1">
    <location>
        <begin position="115"/>
        <end position="135"/>
    </location>
</feature>
<dbReference type="Pfam" id="PF11375">
    <property type="entry name" value="DUF3177"/>
    <property type="match status" value="1"/>
</dbReference>
<dbReference type="EMBL" id="CZCU02000155">
    <property type="protein sequence ID" value="VXD23602.1"/>
    <property type="molecule type" value="Genomic_DNA"/>
</dbReference>
<proteinExistence type="predicted"/>
<dbReference type="RefSeq" id="WP_083625606.1">
    <property type="nucleotide sequence ID" value="NZ_LR734879.1"/>
</dbReference>
<comment type="caution">
    <text evidence="2">The sequence shown here is derived from an EMBL/GenBank/DDBJ whole genome shotgun (WGS) entry which is preliminary data.</text>
</comment>
<keyword evidence="1" id="KW-0812">Transmembrane</keyword>
<accession>A0A7Z9C1W0</accession>
<evidence type="ECO:0000256" key="1">
    <source>
        <dbReference type="SAM" id="Phobius"/>
    </source>
</evidence>
<feature type="transmembrane region" description="Helical" evidence="1">
    <location>
        <begin position="173"/>
        <end position="195"/>
    </location>
</feature>
<dbReference type="Proteomes" id="UP000184550">
    <property type="component" value="Unassembled WGS sequence"/>
</dbReference>
<reference evidence="2" key="1">
    <citation type="submission" date="2019-10" db="EMBL/GenBank/DDBJ databases">
        <authorList>
            <consortium name="Genoscope - CEA"/>
            <person name="William W."/>
        </authorList>
    </citation>
    <scope>NUCLEOTIDE SEQUENCE [LARGE SCALE GENOMIC DNA]</scope>
    <source>
        <strain evidence="2">BBR_PRJEB10992</strain>
    </source>
</reference>
<organism evidence="2 3">
    <name type="scientific">Planktothrix serta PCC 8927</name>
    <dbReference type="NCBI Taxonomy" id="671068"/>
    <lineage>
        <taxon>Bacteria</taxon>
        <taxon>Bacillati</taxon>
        <taxon>Cyanobacteriota</taxon>
        <taxon>Cyanophyceae</taxon>
        <taxon>Oscillatoriophycideae</taxon>
        <taxon>Oscillatoriales</taxon>
        <taxon>Microcoleaceae</taxon>
        <taxon>Planktothrix</taxon>
    </lineage>
</organism>
<evidence type="ECO:0008006" key="4">
    <source>
        <dbReference type="Google" id="ProtNLM"/>
    </source>
</evidence>
<name>A0A7Z9C1W0_9CYAN</name>
<sequence length="206" mass="23625">MFNRLLAVESPWLESLVWTDYRLAVIFTVIIPLVILIWAFVQKAEALQRLMITYWRVASLLIIALYLMIAALPISFLASIMARVLIPISLWFWVDLNEEVSEMPPSGLKLIFTSWRWAVTVYNTLGAIALIPFLHCAFSKGQKELIADSNCRLWLDPPWLFKETFHPNLTPQFLGFLALVGLAFYMLCLGYFVFFKLGKQGRSAMG</sequence>
<keyword evidence="1" id="KW-1133">Transmembrane helix</keyword>